<dbReference type="HAMAP" id="MF_00286">
    <property type="entry name" value="DsbB"/>
    <property type="match status" value="1"/>
</dbReference>
<proteinExistence type="inferred from homology"/>
<dbReference type="EMBL" id="LKAJ01000002">
    <property type="protein sequence ID" value="KRG22088.1"/>
    <property type="molecule type" value="Genomic_DNA"/>
</dbReference>
<evidence type="ECO:0000313" key="16">
    <source>
        <dbReference type="EMBL" id="KRG22088.1"/>
    </source>
</evidence>
<dbReference type="GO" id="GO:0006457">
    <property type="term" value="P:protein folding"/>
    <property type="evidence" value="ECO:0007669"/>
    <property type="project" value="InterPro"/>
</dbReference>
<evidence type="ECO:0000256" key="3">
    <source>
        <dbReference type="ARBA" id="ARBA00022448"/>
    </source>
</evidence>
<feature type="topological domain" description="Periplasmic" evidence="14">
    <location>
        <begin position="31"/>
        <end position="48"/>
    </location>
</feature>
<evidence type="ECO:0000256" key="1">
    <source>
        <dbReference type="ARBA" id="ARBA00004429"/>
    </source>
</evidence>
<evidence type="ECO:0000256" key="6">
    <source>
        <dbReference type="ARBA" id="ARBA00022692"/>
    </source>
</evidence>
<comment type="caution">
    <text evidence="14">Lacks conserved residue(s) required for the propagation of feature annotation.</text>
</comment>
<keyword evidence="3 14" id="KW-0813">Transport</keyword>
<keyword evidence="12 14" id="KW-0143">Chaperone</keyword>
<feature type="topological domain" description="Cytoplasmic" evidence="14">
    <location>
        <begin position="66"/>
        <end position="71"/>
    </location>
</feature>
<keyword evidence="11 14" id="KW-1015">Disulfide bond</keyword>
<evidence type="ECO:0000256" key="13">
    <source>
        <dbReference type="ARBA" id="ARBA00023284"/>
    </source>
</evidence>
<keyword evidence="7 14" id="KW-0249">Electron transport</keyword>
<dbReference type="Pfam" id="PF02600">
    <property type="entry name" value="DsbB"/>
    <property type="match status" value="1"/>
</dbReference>
<evidence type="ECO:0000256" key="4">
    <source>
        <dbReference type="ARBA" id="ARBA00022475"/>
    </source>
</evidence>
<keyword evidence="6 14" id="KW-0812">Transmembrane</keyword>
<dbReference type="GO" id="GO:0015035">
    <property type="term" value="F:protein-disulfide reductase activity"/>
    <property type="evidence" value="ECO:0007669"/>
    <property type="project" value="UniProtKB-UniRule"/>
</dbReference>
<feature type="transmembrane region" description="Helical" evidence="15">
    <location>
        <begin position="71"/>
        <end position="93"/>
    </location>
</feature>
<evidence type="ECO:0000256" key="15">
    <source>
        <dbReference type="SAM" id="Phobius"/>
    </source>
</evidence>
<reference evidence="17" key="3">
    <citation type="submission" date="2021-06" db="EMBL/GenBank/DDBJ databases">
        <title>Genomic Description and Analysis of Intracellular Bacteria, Candidatus Berkiella cookevillensis and Candidatus Berkiella aquae.</title>
        <authorList>
            <person name="Kidane D.T."/>
            <person name="Mehari Y.T."/>
            <person name="Rice F.C."/>
            <person name="Arivett B.A."/>
            <person name="Farone A.L."/>
            <person name="Berk S.G."/>
            <person name="Farone M.B."/>
        </authorList>
    </citation>
    <scope>NUCLEOTIDE SEQUENCE</scope>
    <source>
        <strain evidence="17">HT99</strain>
    </source>
</reference>
<dbReference type="InterPro" id="IPR050183">
    <property type="entry name" value="DsbB"/>
</dbReference>
<feature type="disulfide bond" description="Redox-active" evidence="14">
    <location>
        <begin position="40"/>
        <end position="43"/>
    </location>
</feature>
<protein>
    <recommendedName>
        <fullName evidence="14">Disulfide bond formation protein B</fullName>
    </recommendedName>
    <alternativeName>
        <fullName evidence="14">Disulfide oxidoreductase</fullName>
    </alternativeName>
</protein>
<dbReference type="GO" id="GO:0009055">
    <property type="term" value="F:electron transfer activity"/>
    <property type="evidence" value="ECO:0007669"/>
    <property type="project" value="UniProtKB-UniRule"/>
</dbReference>
<dbReference type="RefSeq" id="WP_083482773.1">
    <property type="nucleotide sequence ID" value="NZ_LKAJ02000001.1"/>
</dbReference>
<feature type="topological domain" description="Cytoplasmic" evidence="14">
    <location>
        <begin position="1"/>
        <end position="13"/>
    </location>
</feature>
<comment type="caution">
    <text evidence="16">The sequence shown here is derived from an EMBL/GenBank/DDBJ whole genome shotgun (WGS) entry which is preliminary data.</text>
</comment>
<dbReference type="AlphaFoldDB" id="A0A0Q9Z0Q6"/>
<evidence type="ECO:0000256" key="5">
    <source>
        <dbReference type="ARBA" id="ARBA00022519"/>
    </source>
</evidence>
<evidence type="ECO:0000256" key="8">
    <source>
        <dbReference type="ARBA" id="ARBA00022989"/>
    </source>
</evidence>
<keyword evidence="10 14" id="KW-0472">Membrane</keyword>
<evidence type="ECO:0000313" key="17">
    <source>
        <dbReference type="EMBL" id="MCS5712709.1"/>
    </source>
</evidence>
<dbReference type="Proteomes" id="UP000051497">
    <property type="component" value="Unassembled WGS sequence"/>
</dbReference>
<keyword evidence="13 14" id="KW-0676">Redox-active center</keyword>
<dbReference type="OrthoDB" id="3711263at2"/>
<evidence type="ECO:0000313" key="18">
    <source>
        <dbReference type="Proteomes" id="UP000051497"/>
    </source>
</evidence>
<keyword evidence="18" id="KW-1185">Reference proteome</keyword>
<comment type="subcellular location">
    <subcellularLocation>
        <location evidence="1">Cell inner membrane</location>
        <topology evidence="1">Multi-pass membrane protein</topology>
    </subcellularLocation>
    <subcellularLocation>
        <location evidence="14">Cell membrane</location>
        <topology evidence="14">Multi-pass membrane protein</topology>
    </subcellularLocation>
</comment>
<dbReference type="STRING" id="295108.HT99x_00505"/>
<reference evidence="16" key="1">
    <citation type="submission" date="2015-09" db="EMBL/GenBank/DDBJ databases">
        <title>Draft Genome Sequences of Two Novel Amoeba-resistant Intranuclear Bacteria, Candidatus Berkiella cookevillensis and Candidatus Berkiella aquae.</title>
        <authorList>
            <person name="Mehari Y.T."/>
            <person name="Arivett B.A."/>
            <person name="Farone A.L."/>
            <person name="Gunderson J.H."/>
            <person name="Farone M.B."/>
        </authorList>
    </citation>
    <scope>NUCLEOTIDE SEQUENCE [LARGE SCALE GENOMIC DNA]</scope>
    <source>
        <strain evidence="16">HT99</strain>
    </source>
</reference>
<dbReference type="PANTHER" id="PTHR36570:SF3">
    <property type="entry name" value="DISULFIDE BOND FORMATION PROTEIN B"/>
    <property type="match status" value="1"/>
</dbReference>
<reference evidence="17" key="2">
    <citation type="journal article" date="2016" name="Genome Announc.">
        <title>Draft Genome Sequences of Two Novel Amoeba-Resistant Intranuclear Bacteria, 'Candidatus Berkiella cookevillensis' and 'Candidatus Berkiella aquae'.</title>
        <authorList>
            <person name="Mehari Y.T."/>
            <person name="Arivett B.A."/>
            <person name="Farone A.L."/>
            <person name="Gunderson J.H."/>
            <person name="Farone M.B."/>
        </authorList>
    </citation>
    <scope>NUCLEOTIDE SEQUENCE</scope>
    <source>
        <strain evidence="17">HT99</strain>
    </source>
</reference>
<dbReference type="PANTHER" id="PTHR36570">
    <property type="entry name" value="DISULFIDE BOND FORMATION PROTEIN B"/>
    <property type="match status" value="1"/>
</dbReference>
<dbReference type="InterPro" id="IPR003752">
    <property type="entry name" value="DiS_bond_form_DsbB/BdbC"/>
</dbReference>
<feature type="transmembrane region" description="Helical" evidence="15">
    <location>
        <begin position="144"/>
        <end position="165"/>
    </location>
</feature>
<evidence type="ECO:0000256" key="9">
    <source>
        <dbReference type="ARBA" id="ARBA00023002"/>
    </source>
</evidence>
<gene>
    <name evidence="14 16" type="primary">dsbB</name>
    <name evidence="16" type="ORF">HT99x_00505</name>
    <name evidence="17" type="ORF">HT99x_014815</name>
</gene>
<feature type="transmembrane region" description="Helical" evidence="15">
    <location>
        <begin position="12"/>
        <end position="32"/>
    </location>
</feature>
<evidence type="ECO:0000256" key="10">
    <source>
        <dbReference type="ARBA" id="ARBA00023136"/>
    </source>
</evidence>
<dbReference type="GO" id="GO:0005886">
    <property type="term" value="C:plasma membrane"/>
    <property type="evidence" value="ECO:0007669"/>
    <property type="project" value="UniProtKB-SubCell"/>
</dbReference>
<evidence type="ECO:0000256" key="14">
    <source>
        <dbReference type="HAMAP-Rule" id="MF_00286"/>
    </source>
</evidence>
<keyword evidence="4 14" id="KW-1003">Cell membrane</keyword>
<dbReference type="InterPro" id="IPR022920">
    <property type="entry name" value="Disulphide_bond_form_DsbB"/>
</dbReference>
<feature type="topological domain" description="Cytoplasmic" evidence="14">
    <location>
        <begin position="166"/>
        <end position="169"/>
    </location>
</feature>
<dbReference type="EMBL" id="LKAJ02000001">
    <property type="protein sequence ID" value="MCS5712709.1"/>
    <property type="molecule type" value="Genomic_DNA"/>
</dbReference>
<dbReference type="InterPro" id="IPR023380">
    <property type="entry name" value="DsbB-like_sf"/>
</dbReference>
<keyword evidence="8 14" id="KW-1133">Transmembrane helix</keyword>
<name>A0A0Q9Z0Q6_9GAMM</name>
<evidence type="ECO:0000256" key="7">
    <source>
        <dbReference type="ARBA" id="ARBA00022982"/>
    </source>
</evidence>
<evidence type="ECO:0000256" key="11">
    <source>
        <dbReference type="ARBA" id="ARBA00023157"/>
    </source>
</evidence>
<dbReference type="SUPFAM" id="SSF158442">
    <property type="entry name" value="DsbB-like"/>
    <property type="match status" value="1"/>
</dbReference>
<keyword evidence="9 14" id="KW-0560">Oxidoreductase</keyword>
<dbReference type="Gene3D" id="1.20.1550.10">
    <property type="entry name" value="DsbB-like"/>
    <property type="match status" value="1"/>
</dbReference>
<evidence type="ECO:0000256" key="2">
    <source>
        <dbReference type="ARBA" id="ARBA00008823"/>
    </source>
</evidence>
<organism evidence="16">
    <name type="scientific">Candidatus Berkiella aquae</name>
    <dbReference type="NCBI Taxonomy" id="295108"/>
    <lineage>
        <taxon>Bacteria</taxon>
        <taxon>Pseudomonadati</taxon>
        <taxon>Pseudomonadota</taxon>
        <taxon>Gammaproteobacteria</taxon>
        <taxon>Candidatus Berkiellales</taxon>
        <taxon>Candidatus Berkiellaceae</taxon>
        <taxon>Candidatus Berkiella</taxon>
    </lineage>
</organism>
<sequence>MLTTRAMISTRKLYFCLGMLAALLVIGSFILQYGFKLQPCSLCIIDRVLVMALALLFLIAAIHNPKKVGKLIYGLLGFLIAIAGIAVTGRHLWLMHLPPDKVPECGPGLNYLIETMPLKEALMTVFAGSGECAKDIPYFFGLSLPLWTMIAFILLAVASWVPCFWNSRK</sequence>
<comment type="similarity">
    <text evidence="2 14">Belongs to the DsbB family.</text>
</comment>
<keyword evidence="5" id="KW-0997">Cell inner membrane</keyword>
<comment type="function">
    <text evidence="14">Required for disulfide bond formation in some periplasmic proteins. Acts by oxidizing the DsbA protein.</text>
</comment>
<evidence type="ECO:0000256" key="12">
    <source>
        <dbReference type="ARBA" id="ARBA00023186"/>
    </source>
</evidence>
<accession>A0A0Q9Z0Q6</accession>
<dbReference type="PATRIC" id="fig|1590043.3.peg.508"/>
<feature type="transmembrane region" description="Helical" evidence="15">
    <location>
        <begin position="44"/>
        <end position="62"/>
    </location>
</feature>